<keyword evidence="3" id="KW-0808">Transferase</keyword>
<proteinExistence type="predicted"/>
<dbReference type="GO" id="GO:0034069">
    <property type="term" value="F:aminoglycoside N-acetyltransferase activity"/>
    <property type="evidence" value="ECO:0007669"/>
    <property type="project" value="TreeGrafter"/>
</dbReference>
<dbReference type="Proteomes" id="UP000250003">
    <property type="component" value="Chromosome"/>
</dbReference>
<dbReference type="Gene3D" id="3.30.1050.10">
    <property type="entry name" value="SCP2 sterol-binding domain"/>
    <property type="match status" value="1"/>
</dbReference>
<dbReference type="Pfam" id="PF17668">
    <property type="entry name" value="Acetyltransf_17"/>
    <property type="match status" value="1"/>
</dbReference>
<dbReference type="InterPro" id="IPR025559">
    <property type="entry name" value="Eis_dom"/>
</dbReference>
<dbReference type="GO" id="GO:0030649">
    <property type="term" value="P:aminoglycoside antibiotic catabolic process"/>
    <property type="evidence" value="ECO:0007669"/>
    <property type="project" value="TreeGrafter"/>
</dbReference>
<dbReference type="SUPFAM" id="SSF55729">
    <property type="entry name" value="Acyl-CoA N-acyltransferases (Nat)"/>
    <property type="match status" value="1"/>
</dbReference>
<gene>
    <name evidence="3" type="ORF">DQQ01_02500</name>
</gene>
<dbReference type="PANTHER" id="PTHR37817:SF1">
    <property type="entry name" value="N-ACETYLTRANSFERASE EIS"/>
    <property type="match status" value="1"/>
</dbReference>
<dbReference type="Pfam" id="PF13527">
    <property type="entry name" value="Acetyltransf_9"/>
    <property type="match status" value="1"/>
</dbReference>
<evidence type="ECO:0000313" key="3">
    <source>
        <dbReference type="EMBL" id="AWY97208.1"/>
    </source>
</evidence>
<evidence type="ECO:0000313" key="4">
    <source>
        <dbReference type="Proteomes" id="UP000250003"/>
    </source>
</evidence>
<dbReference type="EMBL" id="CP030280">
    <property type="protein sequence ID" value="AWY97208.1"/>
    <property type="molecule type" value="Genomic_DNA"/>
</dbReference>
<dbReference type="Pfam" id="PF13530">
    <property type="entry name" value="SCP2_2"/>
    <property type="match status" value="1"/>
</dbReference>
<evidence type="ECO:0000259" key="1">
    <source>
        <dbReference type="Pfam" id="PF13530"/>
    </source>
</evidence>
<protein>
    <submittedName>
        <fullName evidence="3">GNAT family N-acetyltransferase</fullName>
    </submittedName>
</protein>
<accession>A0A2Z4U882</accession>
<dbReference type="PANTHER" id="PTHR37817">
    <property type="entry name" value="N-ACETYLTRANSFERASE EIS"/>
    <property type="match status" value="1"/>
</dbReference>
<dbReference type="AlphaFoldDB" id="A0A2Z4U882"/>
<dbReference type="InterPro" id="IPR016181">
    <property type="entry name" value="Acyl_CoA_acyltransferase"/>
</dbReference>
<dbReference type="InterPro" id="IPR051554">
    <property type="entry name" value="Acetyltransferase_Eis"/>
</dbReference>
<dbReference type="InterPro" id="IPR041380">
    <property type="entry name" value="Acetyltransf_17"/>
</dbReference>
<dbReference type="RefSeq" id="WP_111918146.1">
    <property type="nucleotide sequence ID" value="NZ_CAUWHR010000003.1"/>
</dbReference>
<dbReference type="InterPro" id="IPR036527">
    <property type="entry name" value="SCP2_sterol-bd_dom_sf"/>
</dbReference>
<feature type="domain" description="Eis-like acetyltransferase" evidence="2">
    <location>
        <begin position="192"/>
        <end position="275"/>
    </location>
</feature>
<sequence>MDIRFVQSEEEAQLARNVITGFPSKTPEALLHNMAGELKKPEEGRYLGCFDDNGNLIGSSLLMDFEVNVRGKLMEMGGTAYVSTNFLHKKEHVAKNLIRVGLGAFAKTGRTVAALHPFNPAFYRKMGFGYCNETMMYSPKPQYIRSYGDKSCLSYARPEEEEEILEFYRNYAKKTHGATIHSFMDRHRIFDMPYVVVCRREGRITGYLTFEFVEVDHYTDMYHDLAVRELVCEDMETMKQFLTFFASQTDQIERVRIYTYEEDFHMLFTNPDSGENRAFDGAIQEIGRKNMGYMFRILDVKKYFALQNHCERPARREFTMELQVEDDFMEENNTSVLLRVQGDKVLLTKDREPDVVLKTGIADLSSLVMGAIPLSSFLWTERMELSNRSYGQDIQNAIGWSEKPKNYTYF</sequence>
<dbReference type="Gene3D" id="3.40.630.30">
    <property type="match status" value="2"/>
</dbReference>
<reference evidence="4" key="1">
    <citation type="submission" date="2018-06" db="EMBL/GenBank/DDBJ databases">
        <title>Description of Blautia argi sp. nov., a new anaerobic isolated from dog feces.</title>
        <authorList>
            <person name="Chang Y.-H."/>
            <person name="Paek J."/>
            <person name="Shin Y."/>
        </authorList>
    </citation>
    <scope>NUCLEOTIDE SEQUENCE [LARGE SCALE GENOMIC DNA]</scope>
    <source>
        <strain evidence="4">KCTC 15426</strain>
    </source>
</reference>
<organism evidence="3 4">
    <name type="scientific">Blautia argi</name>
    <dbReference type="NCBI Taxonomy" id="1912897"/>
    <lineage>
        <taxon>Bacteria</taxon>
        <taxon>Bacillati</taxon>
        <taxon>Bacillota</taxon>
        <taxon>Clostridia</taxon>
        <taxon>Lachnospirales</taxon>
        <taxon>Lachnospiraceae</taxon>
        <taxon>Blautia</taxon>
    </lineage>
</organism>
<keyword evidence="4" id="KW-1185">Reference proteome</keyword>
<dbReference type="OrthoDB" id="2379505at2"/>
<evidence type="ECO:0000259" key="2">
    <source>
        <dbReference type="Pfam" id="PF17668"/>
    </source>
</evidence>
<feature type="domain" description="Enhanced intracellular survival protein" evidence="1">
    <location>
        <begin position="316"/>
        <end position="402"/>
    </location>
</feature>
<dbReference type="KEGG" id="blau:DQQ01_02500"/>
<dbReference type="SUPFAM" id="SSF55718">
    <property type="entry name" value="SCP-like"/>
    <property type="match status" value="1"/>
</dbReference>
<name>A0A2Z4U882_9FIRM</name>